<evidence type="ECO:0000259" key="1">
    <source>
        <dbReference type="Pfam" id="PF00561"/>
    </source>
</evidence>
<accession>A0A6B1DMU5</accession>
<protein>
    <submittedName>
        <fullName evidence="2">Alpha/beta hydrolase</fullName>
    </submittedName>
</protein>
<name>A0A6B1DMU5_9CHLR</name>
<feature type="domain" description="AB hydrolase-1" evidence="1">
    <location>
        <begin position="28"/>
        <end position="264"/>
    </location>
</feature>
<dbReference type="InterPro" id="IPR000073">
    <property type="entry name" value="AB_hydrolase_1"/>
</dbReference>
<dbReference type="AlphaFoldDB" id="A0A6B1DMU5"/>
<keyword evidence="2" id="KW-0378">Hydrolase</keyword>
<gene>
    <name evidence="2" type="ORF">F4Y08_00450</name>
</gene>
<dbReference type="Gene3D" id="3.40.50.1820">
    <property type="entry name" value="alpha/beta hydrolase"/>
    <property type="match status" value="1"/>
</dbReference>
<dbReference type="Pfam" id="PF00561">
    <property type="entry name" value="Abhydrolase_1"/>
    <property type="match status" value="1"/>
</dbReference>
<dbReference type="PANTHER" id="PTHR43689:SF8">
    <property type="entry name" value="ALPHA_BETA-HYDROLASES SUPERFAMILY PROTEIN"/>
    <property type="match status" value="1"/>
</dbReference>
<comment type="caution">
    <text evidence="2">The sequence shown here is derived from an EMBL/GenBank/DDBJ whole genome shotgun (WGS) entry which is preliminary data.</text>
</comment>
<dbReference type="SUPFAM" id="SSF53474">
    <property type="entry name" value="alpha/beta-Hydrolases"/>
    <property type="match status" value="1"/>
</dbReference>
<organism evidence="2">
    <name type="scientific">Caldilineaceae bacterium SB0662_bin_9</name>
    <dbReference type="NCBI Taxonomy" id="2605258"/>
    <lineage>
        <taxon>Bacteria</taxon>
        <taxon>Bacillati</taxon>
        <taxon>Chloroflexota</taxon>
        <taxon>Caldilineae</taxon>
        <taxon>Caldilineales</taxon>
        <taxon>Caldilineaceae</taxon>
    </lineage>
</organism>
<proteinExistence type="predicted"/>
<dbReference type="PANTHER" id="PTHR43689">
    <property type="entry name" value="HYDROLASE"/>
    <property type="match status" value="1"/>
</dbReference>
<evidence type="ECO:0000313" key="2">
    <source>
        <dbReference type="EMBL" id="MYD88800.1"/>
    </source>
</evidence>
<dbReference type="GO" id="GO:0016787">
    <property type="term" value="F:hydrolase activity"/>
    <property type="evidence" value="ECO:0007669"/>
    <property type="project" value="UniProtKB-KW"/>
</dbReference>
<reference evidence="2" key="1">
    <citation type="submission" date="2019-09" db="EMBL/GenBank/DDBJ databases">
        <title>Characterisation of the sponge microbiome using genome-centric metagenomics.</title>
        <authorList>
            <person name="Engelberts J.P."/>
            <person name="Robbins S.J."/>
            <person name="De Goeij J.M."/>
            <person name="Aranda M."/>
            <person name="Bell S.C."/>
            <person name="Webster N.S."/>
        </authorList>
    </citation>
    <scope>NUCLEOTIDE SEQUENCE</scope>
    <source>
        <strain evidence="2">SB0662_bin_9</strain>
    </source>
</reference>
<dbReference type="InterPro" id="IPR029058">
    <property type="entry name" value="AB_hydrolase_fold"/>
</dbReference>
<sequence length="278" mass="31161">MNVHRHIVDTHLGAVPVTDTQPEGGSGPVLMLLHGFLCDSTFWHHLIEVLPPGPRIVAPDLAAFGRSGTDEREVDFNHLAEMLEALRLAMHIPRMHAAAQDLGCLTLLRYTSLYRHHVDRIVWFSPSFYPDQFMPRGLRLWRGRLTGPTMNGILFGQTVKSYFRKASADASPTADDCADAALATYGPSEGRRLLRRWIHWGEPNALFWDHPRMLRNVASPTLVVWGGANPWVHFSQIERLGRHVEDIKIVALTGCGHFPSMDNPERVGREVAGFLGLV</sequence>
<dbReference type="EMBL" id="VXPY01000003">
    <property type="protein sequence ID" value="MYD88800.1"/>
    <property type="molecule type" value="Genomic_DNA"/>
</dbReference>